<keyword evidence="3" id="KW-0812">Transmembrane</keyword>
<feature type="transmembrane region" description="Helical" evidence="3">
    <location>
        <begin position="167"/>
        <end position="188"/>
    </location>
</feature>
<feature type="domain" description="Putative zinc-finger" evidence="4">
    <location>
        <begin position="15"/>
        <end position="44"/>
    </location>
</feature>
<name>A0ABQ3ZWP7_9ACTN</name>
<keyword evidence="6" id="KW-1185">Reference proteome</keyword>
<evidence type="ECO:0000256" key="3">
    <source>
        <dbReference type="SAM" id="Phobius"/>
    </source>
</evidence>
<accession>A0ABQ3ZWP7</accession>
<dbReference type="Proteomes" id="UP000603200">
    <property type="component" value="Unassembled WGS sequence"/>
</dbReference>
<evidence type="ECO:0000313" key="5">
    <source>
        <dbReference type="EMBL" id="GIE23016.1"/>
    </source>
</evidence>
<proteinExistence type="predicted"/>
<gene>
    <name evidence="5" type="ORF">Ahu01nite_061180</name>
</gene>
<keyword evidence="2" id="KW-0804">Transcription</keyword>
<feature type="transmembrane region" description="Helical" evidence="3">
    <location>
        <begin position="229"/>
        <end position="249"/>
    </location>
</feature>
<evidence type="ECO:0000256" key="2">
    <source>
        <dbReference type="ARBA" id="ARBA00023163"/>
    </source>
</evidence>
<feature type="transmembrane region" description="Helical" evidence="3">
    <location>
        <begin position="98"/>
        <end position="118"/>
    </location>
</feature>
<keyword evidence="3" id="KW-0472">Membrane</keyword>
<dbReference type="InterPro" id="IPR027383">
    <property type="entry name" value="Znf_put"/>
</dbReference>
<dbReference type="EMBL" id="BOMN01000087">
    <property type="protein sequence ID" value="GIE23016.1"/>
    <property type="molecule type" value="Genomic_DNA"/>
</dbReference>
<dbReference type="InterPro" id="IPR041916">
    <property type="entry name" value="Anti_sigma_zinc_sf"/>
</dbReference>
<comment type="caution">
    <text evidence="5">The sequence shown here is derived from an EMBL/GenBank/DDBJ whole genome shotgun (WGS) entry which is preliminary data.</text>
</comment>
<feature type="transmembrane region" description="Helical" evidence="3">
    <location>
        <begin position="255"/>
        <end position="271"/>
    </location>
</feature>
<dbReference type="Pfam" id="PF13490">
    <property type="entry name" value="zf-HC2"/>
    <property type="match status" value="1"/>
</dbReference>
<keyword evidence="1" id="KW-0805">Transcription regulation</keyword>
<sequence>MTSRGESMTWHVDAELLQEYERGSLTPSRVMAVDAHVQACAACRAAVPADTARLDRTWLAVADTIVTGRPGRAEWLLRRAGLPEHRVRLLAATPALRWSYLAATAAVLALAVAAAYTGQSAARTTLVLFLVFAPVLPVLAVATAYGPPADSMHEITSATPMAGPSLVLWRATAVVGPAMGMEMIAAVASPGPGWWAVAWLLPAFLLCVGTLALATVLPLARAAGLLGGTWLLVALAAGSSAPLVQGVLFGPAAQAGYLVAVIAAIVVLTLRRRHLNPGENR</sequence>
<evidence type="ECO:0000259" key="4">
    <source>
        <dbReference type="Pfam" id="PF13490"/>
    </source>
</evidence>
<feature type="transmembrane region" description="Helical" evidence="3">
    <location>
        <begin position="194"/>
        <end position="217"/>
    </location>
</feature>
<keyword evidence="3" id="KW-1133">Transmembrane helix</keyword>
<dbReference type="Gene3D" id="1.10.10.1320">
    <property type="entry name" value="Anti-sigma factor, zinc-finger domain"/>
    <property type="match status" value="1"/>
</dbReference>
<feature type="transmembrane region" description="Helical" evidence="3">
    <location>
        <begin position="124"/>
        <end position="146"/>
    </location>
</feature>
<organism evidence="5 6">
    <name type="scientific">Winogradskya humida</name>
    <dbReference type="NCBI Taxonomy" id="113566"/>
    <lineage>
        <taxon>Bacteria</taxon>
        <taxon>Bacillati</taxon>
        <taxon>Actinomycetota</taxon>
        <taxon>Actinomycetes</taxon>
        <taxon>Micromonosporales</taxon>
        <taxon>Micromonosporaceae</taxon>
        <taxon>Winogradskya</taxon>
    </lineage>
</organism>
<protein>
    <recommendedName>
        <fullName evidence="4">Putative zinc-finger domain-containing protein</fullName>
    </recommendedName>
</protein>
<evidence type="ECO:0000256" key="1">
    <source>
        <dbReference type="ARBA" id="ARBA00023015"/>
    </source>
</evidence>
<reference evidence="5 6" key="1">
    <citation type="submission" date="2021-01" db="EMBL/GenBank/DDBJ databases">
        <title>Whole genome shotgun sequence of Actinoplanes humidus NBRC 14915.</title>
        <authorList>
            <person name="Komaki H."/>
            <person name="Tamura T."/>
        </authorList>
    </citation>
    <scope>NUCLEOTIDE SEQUENCE [LARGE SCALE GENOMIC DNA]</scope>
    <source>
        <strain evidence="5 6">NBRC 14915</strain>
    </source>
</reference>
<evidence type="ECO:0000313" key="6">
    <source>
        <dbReference type="Proteomes" id="UP000603200"/>
    </source>
</evidence>